<dbReference type="EMBL" id="QUAC01000398">
    <property type="protein sequence ID" value="REK85850.1"/>
    <property type="molecule type" value="Genomic_DNA"/>
</dbReference>
<reference evidence="1 2" key="1">
    <citation type="submission" date="2018-08" db="EMBL/GenBank/DDBJ databases">
        <title>Streptomyces NEAU-D10 sp. nov., a novel Actinomycete isolated from soil.</title>
        <authorList>
            <person name="Jin L."/>
        </authorList>
    </citation>
    <scope>NUCLEOTIDE SEQUENCE [LARGE SCALE GENOMIC DNA]</scope>
    <source>
        <strain evidence="1 2">NEAU-D10</strain>
    </source>
</reference>
<organism evidence="1 2">
    <name type="scientific">Streptomyces inhibens</name>
    <dbReference type="NCBI Taxonomy" id="2293571"/>
    <lineage>
        <taxon>Bacteria</taxon>
        <taxon>Bacillati</taxon>
        <taxon>Actinomycetota</taxon>
        <taxon>Actinomycetes</taxon>
        <taxon>Kitasatosporales</taxon>
        <taxon>Streptomycetaceae</taxon>
        <taxon>Streptomyces</taxon>
    </lineage>
</organism>
<name>A0A371PTP9_STRIH</name>
<protein>
    <submittedName>
        <fullName evidence="1">Uncharacterized protein</fullName>
    </submittedName>
</protein>
<sequence length="170" mass="17984">MHEAQAIGLREERLFMNVKMGRLAGRRAVRSVGAVATVLLALGAVAGTATSASATSTAVPHVAVGAKSEGLSQPGFELDVNGQVEHISEISGLSDHEVTVMRGSNHSGGFDDWINAALNNSPDAKRKFRIVLNDGNSKPARGWEFTEGWVSKVAGEAITITFSKVEVFQP</sequence>
<dbReference type="OrthoDB" id="3470895at2"/>
<evidence type="ECO:0000313" key="2">
    <source>
        <dbReference type="Proteomes" id="UP000262477"/>
    </source>
</evidence>
<keyword evidence="2" id="KW-1185">Reference proteome</keyword>
<dbReference type="Proteomes" id="UP000262477">
    <property type="component" value="Unassembled WGS sequence"/>
</dbReference>
<accession>A0A371PTP9</accession>
<comment type="caution">
    <text evidence="1">The sequence shown here is derived from an EMBL/GenBank/DDBJ whole genome shotgun (WGS) entry which is preliminary data.</text>
</comment>
<dbReference type="RefSeq" id="WP_128511244.1">
    <property type="nucleotide sequence ID" value="NZ_QUAC01000398.1"/>
</dbReference>
<proteinExistence type="predicted"/>
<gene>
    <name evidence="1" type="ORF">DY245_35755</name>
</gene>
<evidence type="ECO:0000313" key="1">
    <source>
        <dbReference type="EMBL" id="REK85850.1"/>
    </source>
</evidence>
<dbReference type="AlphaFoldDB" id="A0A371PTP9"/>